<organism evidence="1 2">
    <name type="scientific">Capsulimonas corticalis</name>
    <dbReference type="NCBI Taxonomy" id="2219043"/>
    <lineage>
        <taxon>Bacteria</taxon>
        <taxon>Bacillati</taxon>
        <taxon>Armatimonadota</taxon>
        <taxon>Armatimonadia</taxon>
        <taxon>Capsulimonadales</taxon>
        <taxon>Capsulimonadaceae</taxon>
        <taxon>Capsulimonas</taxon>
    </lineage>
</organism>
<dbReference type="Pfam" id="PF00498">
    <property type="entry name" value="FHA"/>
    <property type="match status" value="1"/>
</dbReference>
<dbReference type="SUPFAM" id="SSF49879">
    <property type="entry name" value="SMAD/FHA domain"/>
    <property type="match status" value="1"/>
</dbReference>
<dbReference type="PROSITE" id="PS50006">
    <property type="entry name" value="FHA_DOMAIN"/>
    <property type="match status" value="1"/>
</dbReference>
<dbReference type="InterPro" id="IPR008984">
    <property type="entry name" value="SMAD_FHA_dom_sf"/>
</dbReference>
<dbReference type="CDD" id="cd00060">
    <property type="entry name" value="FHA"/>
    <property type="match status" value="1"/>
</dbReference>
<dbReference type="KEGG" id="ccot:CCAX7_27230"/>
<dbReference type="SMART" id="SM00240">
    <property type="entry name" value="FHA"/>
    <property type="match status" value="1"/>
</dbReference>
<gene>
    <name evidence="1" type="ORF">CCAX7_27230</name>
</gene>
<keyword evidence="2" id="KW-1185">Reference proteome</keyword>
<evidence type="ECO:0000313" key="1">
    <source>
        <dbReference type="EMBL" id="BDI30672.1"/>
    </source>
</evidence>
<proteinExistence type="predicted"/>
<evidence type="ECO:0000313" key="2">
    <source>
        <dbReference type="Proteomes" id="UP000287394"/>
    </source>
</evidence>
<reference evidence="1 2" key="1">
    <citation type="journal article" date="2019" name="Int. J. Syst. Evol. Microbiol.">
        <title>Capsulimonas corticalis gen. nov., sp. nov., an aerobic capsulated bacterium, of a novel bacterial order, Capsulimonadales ord. nov., of the class Armatimonadia of the phylum Armatimonadetes.</title>
        <authorList>
            <person name="Li J."/>
            <person name="Kudo C."/>
            <person name="Tonouchi A."/>
        </authorList>
    </citation>
    <scope>NUCLEOTIDE SEQUENCE [LARGE SCALE GENOMIC DNA]</scope>
    <source>
        <strain evidence="1 2">AX-7</strain>
    </source>
</reference>
<accession>A0A402CTP1</accession>
<sequence>MTLPDNGLFTAWVTSEKGGISTVPFNVRGHETIAVRIRTVDGQTLYVLDGATGRMAASRLRINPDGSASPVALLVSDFQLIGQPGAAAAALPSSRPNNNVLLGHAETVSTVDPDAEDAAPAAVKEGDEWTTPLATFLIGATLAGICAWIIQKLMRRSQPEFQYASSSAPMWEPAGPEPGDRDIAARSNGRQRYRVTKSAARRSRHRSRIHVPQLVGTDGLAAGARFVLSTPTVSIGRDGDNEIVLAETKVSRHHARIEHEQSGNIMLIDEASANGVFVNGMRVEKAVLHQGDEIKIGDSFFRYEE</sequence>
<dbReference type="InterPro" id="IPR050923">
    <property type="entry name" value="Cell_Proc_Reg/RNA_Proc"/>
</dbReference>
<dbReference type="InterPro" id="IPR000253">
    <property type="entry name" value="FHA_dom"/>
</dbReference>
<dbReference type="Gene3D" id="2.60.200.20">
    <property type="match status" value="1"/>
</dbReference>
<name>A0A402CTP1_9BACT</name>
<protein>
    <submittedName>
        <fullName evidence="1">Uncharacterized protein</fullName>
    </submittedName>
</protein>
<dbReference type="Proteomes" id="UP000287394">
    <property type="component" value="Chromosome"/>
</dbReference>
<dbReference type="EMBL" id="AP025739">
    <property type="protein sequence ID" value="BDI30672.1"/>
    <property type="molecule type" value="Genomic_DNA"/>
</dbReference>
<dbReference type="AlphaFoldDB" id="A0A402CTP1"/>
<dbReference type="PANTHER" id="PTHR23308">
    <property type="entry name" value="NUCLEAR INHIBITOR OF PROTEIN PHOSPHATASE-1"/>
    <property type="match status" value="1"/>
</dbReference>